<evidence type="ECO:0000256" key="1">
    <source>
        <dbReference type="ARBA" id="ARBA00009005"/>
    </source>
</evidence>
<dbReference type="InterPro" id="IPR050452">
    <property type="entry name" value="Metacaspase"/>
</dbReference>
<evidence type="ECO:0000256" key="2">
    <source>
        <dbReference type="ARBA" id="ARBA00022703"/>
    </source>
</evidence>
<organism evidence="5 6">
    <name type="scientific">Mycena chlorophos</name>
    <name type="common">Agaric fungus</name>
    <name type="synonym">Agaricus chlorophos</name>
    <dbReference type="NCBI Taxonomy" id="658473"/>
    <lineage>
        <taxon>Eukaryota</taxon>
        <taxon>Fungi</taxon>
        <taxon>Dikarya</taxon>
        <taxon>Basidiomycota</taxon>
        <taxon>Agaricomycotina</taxon>
        <taxon>Agaricomycetes</taxon>
        <taxon>Agaricomycetidae</taxon>
        <taxon>Agaricales</taxon>
        <taxon>Marasmiineae</taxon>
        <taxon>Mycenaceae</taxon>
        <taxon>Mycena</taxon>
    </lineage>
</organism>
<dbReference type="SUPFAM" id="SSF52129">
    <property type="entry name" value="Caspase-like"/>
    <property type="match status" value="1"/>
</dbReference>
<dbReference type="PANTHER" id="PTHR48104">
    <property type="entry name" value="METACASPASE-4"/>
    <property type="match status" value="1"/>
</dbReference>
<sequence>MEPQVFALIVGVDEYIHPAIPNLSGCAKDANDIKRALLSRYPGAQCHLLVNENATRAKILADLRTRLIDNPQISPDDIMVVYFAGHGQRYETQRREVDAVVPVDYGLDVPAISDANLHELLQELLKKGPNVTLILDCCFAQSNAVTAVRRIQDPLWPAHATMLSLRALQR</sequence>
<dbReference type="Proteomes" id="UP000815677">
    <property type="component" value="Unassembled WGS sequence"/>
</dbReference>
<keyword evidence="2" id="KW-0053">Apoptosis</keyword>
<keyword evidence="3" id="KW-0378">Hydrolase</keyword>
<evidence type="ECO:0000259" key="4">
    <source>
        <dbReference type="Pfam" id="PF00656"/>
    </source>
</evidence>
<dbReference type="InterPro" id="IPR011600">
    <property type="entry name" value="Pept_C14_caspase"/>
</dbReference>
<dbReference type="Pfam" id="PF00656">
    <property type="entry name" value="Peptidase_C14"/>
    <property type="match status" value="1"/>
</dbReference>
<reference evidence="5" key="1">
    <citation type="submission" date="2014-09" db="EMBL/GenBank/DDBJ databases">
        <title>Genome sequence of the luminous mushroom Mycena chlorophos for searching fungal bioluminescence genes.</title>
        <authorList>
            <person name="Tanaka Y."/>
            <person name="Kasuga D."/>
            <person name="Oba Y."/>
            <person name="Hase S."/>
            <person name="Sato K."/>
            <person name="Oba Y."/>
            <person name="Sakakibara Y."/>
        </authorList>
    </citation>
    <scope>NUCLEOTIDE SEQUENCE</scope>
</reference>
<protein>
    <recommendedName>
        <fullName evidence="4">Peptidase C14 caspase domain-containing protein</fullName>
    </recommendedName>
</protein>
<comment type="similarity">
    <text evidence="1">Belongs to the peptidase C14B family.</text>
</comment>
<evidence type="ECO:0000256" key="3">
    <source>
        <dbReference type="ARBA" id="ARBA00022807"/>
    </source>
</evidence>
<dbReference type="EMBL" id="DF844096">
    <property type="protein sequence ID" value="GAT47998.1"/>
    <property type="molecule type" value="Genomic_DNA"/>
</dbReference>
<evidence type="ECO:0000313" key="6">
    <source>
        <dbReference type="Proteomes" id="UP000815677"/>
    </source>
</evidence>
<dbReference type="PANTHER" id="PTHR48104:SF30">
    <property type="entry name" value="METACASPASE-1"/>
    <property type="match status" value="1"/>
</dbReference>
<proteinExistence type="inferred from homology"/>
<dbReference type="Gene3D" id="3.40.50.1460">
    <property type="match status" value="1"/>
</dbReference>
<dbReference type="InterPro" id="IPR029030">
    <property type="entry name" value="Caspase-like_dom_sf"/>
</dbReference>
<gene>
    <name evidence="5" type="ORF">MCHLO_05435</name>
</gene>
<keyword evidence="3" id="KW-0645">Protease</keyword>
<name>A0ABQ0LA61_MYCCL</name>
<evidence type="ECO:0000313" key="5">
    <source>
        <dbReference type="EMBL" id="GAT47998.1"/>
    </source>
</evidence>
<keyword evidence="6" id="KW-1185">Reference proteome</keyword>
<accession>A0ABQ0LA61</accession>
<keyword evidence="3" id="KW-0788">Thiol protease</keyword>
<feature type="domain" description="Peptidase C14 caspase" evidence="4">
    <location>
        <begin position="6"/>
        <end position="146"/>
    </location>
</feature>